<dbReference type="RefSeq" id="WP_264790828.1">
    <property type="nucleotide sequence ID" value="NZ_AP026867.1"/>
</dbReference>
<feature type="domain" description="Heavy metal binding" evidence="2">
    <location>
        <begin position="45"/>
        <end position="68"/>
    </location>
</feature>
<dbReference type="Pfam" id="PF19335">
    <property type="entry name" value="HMBD"/>
    <property type="match status" value="1"/>
</dbReference>
<evidence type="ECO:0000259" key="2">
    <source>
        <dbReference type="Pfam" id="PF19335"/>
    </source>
</evidence>
<sequence length="82" mass="9078">MKSIYKILSLAVLLFALNACAFEVDSSEHKTDQVEQTGKEYTAAYICPMHCEGSGSEKEGACPICGMDYVKNEQHNHDSHSH</sequence>
<accession>A0A915YAR1</accession>
<dbReference type="GO" id="GO:0046872">
    <property type="term" value="F:metal ion binding"/>
    <property type="evidence" value="ECO:0007669"/>
    <property type="project" value="InterPro"/>
</dbReference>
<evidence type="ECO:0000256" key="1">
    <source>
        <dbReference type="SAM" id="SignalP"/>
    </source>
</evidence>
<keyword evidence="1" id="KW-0732">Signal</keyword>
<dbReference type="InterPro" id="IPR045800">
    <property type="entry name" value="HMBD"/>
</dbReference>
<proteinExistence type="predicted"/>
<evidence type="ECO:0000313" key="3">
    <source>
        <dbReference type="EMBL" id="BDS09436.1"/>
    </source>
</evidence>
<gene>
    <name evidence="3" type="ORF">AsAng_0001340</name>
</gene>
<feature type="chain" id="PRO_5037617689" description="Heavy metal binding domain-containing protein" evidence="1">
    <location>
        <begin position="22"/>
        <end position="82"/>
    </location>
</feature>
<evidence type="ECO:0000313" key="4">
    <source>
        <dbReference type="Proteomes" id="UP001060919"/>
    </source>
</evidence>
<dbReference type="AlphaFoldDB" id="A0A915YAR1"/>
<dbReference type="EMBL" id="AP026867">
    <property type="protein sequence ID" value="BDS09436.1"/>
    <property type="molecule type" value="Genomic_DNA"/>
</dbReference>
<reference evidence="3" key="1">
    <citation type="submission" date="2022-09" db="EMBL/GenBank/DDBJ databases">
        <title>Aureispira anguillicida sp. nov., isolated from Leptocephalus of Japanese eel Anguilla japonica.</title>
        <authorList>
            <person name="Yuasa K."/>
            <person name="Mekata T."/>
            <person name="Ikunari K."/>
        </authorList>
    </citation>
    <scope>NUCLEOTIDE SEQUENCE</scope>
    <source>
        <strain evidence="3">EL160426</strain>
    </source>
</reference>
<organism evidence="3 4">
    <name type="scientific">Aureispira anguillae</name>
    <dbReference type="NCBI Taxonomy" id="2864201"/>
    <lineage>
        <taxon>Bacteria</taxon>
        <taxon>Pseudomonadati</taxon>
        <taxon>Bacteroidota</taxon>
        <taxon>Saprospiria</taxon>
        <taxon>Saprospirales</taxon>
        <taxon>Saprospiraceae</taxon>
        <taxon>Aureispira</taxon>
    </lineage>
</organism>
<dbReference type="KEGG" id="aup:AsAng_0001340"/>
<keyword evidence="4" id="KW-1185">Reference proteome</keyword>
<protein>
    <recommendedName>
        <fullName evidence="2">Heavy metal binding domain-containing protein</fullName>
    </recommendedName>
</protein>
<dbReference type="Proteomes" id="UP001060919">
    <property type="component" value="Chromosome"/>
</dbReference>
<feature type="signal peptide" evidence="1">
    <location>
        <begin position="1"/>
        <end position="21"/>
    </location>
</feature>
<name>A0A915YAR1_9BACT</name>